<evidence type="ECO:0008006" key="4">
    <source>
        <dbReference type="Google" id="ProtNLM"/>
    </source>
</evidence>
<dbReference type="EMBL" id="CVQH01024749">
    <property type="protein sequence ID" value="CRK37463.1"/>
    <property type="molecule type" value="Genomic_DNA"/>
</dbReference>
<feature type="region of interest" description="Disordered" evidence="1">
    <location>
        <begin position="1"/>
        <end position="28"/>
    </location>
</feature>
<dbReference type="AlphaFoldDB" id="A0A0G4MT66"/>
<gene>
    <name evidence="2" type="ORF">BN1708_001484</name>
</gene>
<evidence type="ECO:0000256" key="1">
    <source>
        <dbReference type="SAM" id="MobiDB-lite"/>
    </source>
</evidence>
<evidence type="ECO:0000313" key="2">
    <source>
        <dbReference type="EMBL" id="CRK37463.1"/>
    </source>
</evidence>
<sequence>MIPSSEIERSLQARSYQRDQPDHHAERPIHSRTRLANSDADKMQALWSRAGQVRLCGCKGCLPAASGMIRQSTTRVPRRKPTFGEFFTAFYTSIMGTAAMYDARRKDVRRKELDRQLAEVRSDLERLLEPIPASDLESEPAPPSDIFDRSDGMWYDYKKQRGFSQYLDGLGDTSTWLRNGPRSAELEKWLRTSGLPELKPSATAASASDYEQLQQRLQQEEENPNIAHRVPKTRKQLIAAQNAVRSLVVELLRAADLGNLTRHGRLDRSAETASETELRTMLKQKSYPLFETSGHDMVKGTIGLNRSLRAILASSQAALRRDATHDIRDSVTKVCYNLLVSPHPPTIHTISTLILGFDQMGKHAISNAAVRHFLYASRTAPTEQAMVCMLNHYKEQGNLVRFHKLVDRFTGRDPRGIHVQKRGVEDLQAWLSLQTWARIKDVAYRDDAFVERMWFSRDILNTIIQGMLSFDCLRQATGLIKLCWDRGIHVWTQTVLQTLDQCAHALDEDVAWKMITALKKNAHSIRLGPLKQAERDILSSRLQRLFDICELETSVDSIFPSLKSPSTGLGMEMSRTRRQGALQVLVVSRKVELAQQKLEALESAVEEHSRGLAMPSSSQLKEAEATIEAPRPQPSRAEKAVVPITHEARGRAPMMSFIPPQVESHMGSCSAFGS</sequence>
<reference evidence="2 3" key="1">
    <citation type="submission" date="2015-05" db="EMBL/GenBank/DDBJ databases">
        <authorList>
            <person name="Wang D.B."/>
            <person name="Wang M."/>
        </authorList>
    </citation>
    <scope>NUCLEOTIDE SEQUENCE [LARGE SCALE GENOMIC DNA]</scope>
    <source>
        <strain evidence="2">VL1</strain>
    </source>
</reference>
<evidence type="ECO:0000313" key="3">
    <source>
        <dbReference type="Proteomes" id="UP000044602"/>
    </source>
</evidence>
<organism evidence="2 3">
    <name type="scientific">Verticillium longisporum</name>
    <name type="common">Verticillium dahliae var. longisporum</name>
    <dbReference type="NCBI Taxonomy" id="100787"/>
    <lineage>
        <taxon>Eukaryota</taxon>
        <taxon>Fungi</taxon>
        <taxon>Dikarya</taxon>
        <taxon>Ascomycota</taxon>
        <taxon>Pezizomycotina</taxon>
        <taxon>Sordariomycetes</taxon>
        <taxon>Hypocreomycetidae</taxon>
        <taxon>Glomerellales</taxon>
        <taxon>Plectosphaerellaceae</taxon>
        <taxon>Verticillium</taxon>
    </lineage>
</organism>
<dbReference type="Proteomes" id="UP000044602">
    <property type="component" value="Unassembled WGS sequence"/>
</dbReference>
<name>A0A0G4MT66_VERLO</name>
<accession>A0A0G4MT66</accession>
<dbReference type="STRING" id="100787.A0A0G4MT66"/>
<protein>
    <recommendedName>
        <fullName evidence="4">Pentatricopeptide repeat domain-containing protein</fullName>
    </recommendedName>
</protein>
<keyword evidence="3" id="KW-1185">Reference proteome</keyword>
<feature type="region of interest" description="Disordered" evidence="1">
    <location>
        <begin position="609"/>
        <end position="639"/>
    </location>
</feature>
<proteinExistence type="predicted"/>